<dbReference type="Proteomes" id="UP001189429">
    <property type="component" value="Unassembled WGS sequence"/>
</dbReference>
<evidence type="ECO:0000256" key="2">
    <source>
        <dbReference type="SAM" id="SignalP"/>
    </source>
</evidence>
<feature type="chain" id="PRO_5046380482" evidence="2">
    <location>
        <begin position="28"/>
        <end position="1630"/>
    </location>
</feature>
<dbReference type="EMBL" id="CAUYUJ010001359">
    <property type="protein sequence ID" value="CAK0795529.1"/>
    <property type="molecule type" value="Genomic_DNA"/>
</dbReference>
<accession>A0ABN9PY51</accession>
<feature type="region of interest" description="Disordered" evidence="1">
    <location>
        <begin position="1250"/>
        <end position="1344"/>
    </location>
</feature>
<organism evidence="3 4">
    <name type="scientific">Prorocentrum cordatum</name>
    <dbReference type="NCBI Taxonomy" id="2364126"/>
    <lineage>
        <taxon>Eukaryota</taxon>
        <taxon>Sar</taxon>
        <taxon>Alveolata</taxon>
        <taxon>Dinophyceae</taxon>
        <taxon>Prorocentrales</taxon>
        <taxon>Prorocentraceae</taxon>
        <taxon>Prorocentrum</taxon>
    </lineage>
</organism>
<feature type="compositionally biased region" description="Low complexity" evidence="1">
    <location>
        <begin position="276"/>
        <end position="297"/>
    </location>
</feature>
<gene>
    <name evidence="3" type="ORF">PCOR1329_LOCUS5185</name>
</gene>
<sequence>MPASGGPAALPALCVALIAGLDWRASPLRPGPVPRREALVWLDGDADAGVVALLTAPTPTGEEWCADLPRGALARVSYDDDVRDLERVVVWPSRQGEAVERVGLHFYWVLSPDGNWWRELLSGASPTGPSDDERIADGGASPADGLKPYSFRERPTPTQLLASGMLLEGGEVSPWAVPPWPSHRLHGRQGHVWVLTEPVFDLDIGALADPSSETLIGAGLGAPGPRRGRTFRRELVPRDGGAGWASRRVAELSRLLEVAVPVAALGSPPPGGVLDGAAASGAEGAPARDGAPSAGALADAARDGTRMFWIEWGGQGERYKGFREAANESADCVEGHQRQEDGLTRLHTCKMIYHTMGTPRSWLEKFLSDKRVVHADRVAPGPWPPMEVLEEAVSFDQANLGGLALLVVAERRLNVTVDAYKCAGTPSFATAKYLAPLGESDESTAPPPRSHVAYHMKEVCGVERSVMKAEAADARVTSGSAAIQPGAEGATTRIGGPVMTEKARPGEWAPPGWYRNLARASPLPPSDFERDLFPVPMMATPGGSARGRRSQHRTHARQELVNRALRSLNWLAGFKGAAASPSLGATTLDKHAALQQHLLREAHRRQAAAPQVMPRAEAALRELLRGQSVYETDLAPRNLVSYLPGKVSLPDSVLDCRFIEDIVSPGCRSFLEENHKRMRLEPESVNFDSMPRLYMDPVLKRNSKSYRTFLRDLAGRGLLGVTARPAESVGLFFVAKTNGAQRMIIDARWSNGHFRAPPGAQLLSSEGFGRIEIELPPGVLPSSVEGQRLLDAFAVYVATTDVKDCFYRMRVREDLGRYFCLPAVPKYVFDGLQVTGVPAETPPDAPVRPYLAVLPMGFTRSLYLAQAANEDRACRSPSLCKAMPAGRQQPLIQDQAEAFVLRAASRGVGGAYVHVDNLGAVSDDADLSERMVSEWSDLFEPVGLALHKSESHGGAGEALGTELDGVRLRSGITSSQFWKLERGSTGPLARGRCSGQALEKVIGHCTFCGLAARESLSIFHTVYKFISVQYLDVGPMWPEVVEELVAFRGVLLLLGRDWWLPWNPCVLETDASLAGWAMAQSFWDPAQVAGVGRVSERSRFERVGAHSARESALTSAHLFRDESGEWRSQLLGDDPLSDDWEVVAGFPEVPWQLLRGSAWKTVRKGVWGLSEGILVLEARVLVKAIRRLARTRRGSCIRQLFLRDNMAVVLAFARSRSQDFKLLVQIRRFNAYALALGIAPYFRWTPSEFNQSDAGSRDHSEESVPTDVRSDAAADVGPSAADLSRLPTPPPVALEDLAPAASAGDDEAGAEGEGESNGPDSAVNHATAASRRSRRLQDSRRQRQAALHTDMFTQAVVGGPALLERLAVTRRARERCANYLDRSYSHADPTNDELMRGTNQAVDCWACDYFNAMYLSEEQSGLEDQTGTAPAGRRPAFDQRGGGAPPRTWRALEAWRRRAPPRTRQALPFAVQSPGVWLLADKGRPLMALFLAVGLSACSRSSSLVAALRRALVPPPRATVDSWNLPTHPEEEGRPSKTNRYNEECLLDSSYFQGAGPLFPEPEVSKDRPMLWPFAHLELSEAVHLAAAEDGVDRLTLYHLRRSGASIDASKLSRTLEEMRMRTWQSLVPS</sequence>
<feature type="signal peptide" evidence="2">
    <location>
        <begin position="1"/>
        <end position="27"/>
    </location>
</feature>
<feature type="compositionally biased region" description="Basic and acidic residues" evidence="1">
    <location>
        <begin position="1255"/>
        <end position="1272"/>
    </location>
</feature>
<evidence type="ECO:0000313" key="3">
    <source>
        <dbReference type="EMBL" id="CAK0795529.1"/>
    </source>
</evidence>
<keyword evidence="4" id="KW-1185">Reference proteome</keyword>
<keyword evidence="2" id="KW-0732">Signal</keyword>
<proteinExistence type="predicted"/>
<feature type="region of interest" description="Disordered" evidence="1">
    <location>
        <begin position="275"/>
        <end position="297"/>
    </location>
</feature>
<evidence type="ECO:0000313" key="4">
    <source>
        <dbReference type="Proteomes" id="UP001189429"/>
    </source>
</evidence>
<protein>
    <submittedName>
        <fullName evidence="3">Uncharacterized protein</fullName>
    </submittedName>
</protein>
<reference evidence="3" key="1">
    <citation type="submission" date="2023-10" db="EMBL/GenBank/DDBJ databases">
        <authorList>
            <person name="Chen Y."/>
            <person name="Shah S."/>
            <person name="Dougan E. K."/>
            <person name="Thang M."/>
            <person name="Chan C."/>
        </authorList>
    </citation>
    <scope>NUCLEOTIDE SEQUENCE [LARGE SCALE GENOMIC DNA]</scope>
</reference>
<feature type="region of interest" description="Disordered" evidence="1">
    <location>
        <begin position="122"/>
        <end position="152"/>
    </location>
</feature>
<feature type="compositionally biased region" description="Acidic residues" evidence="1">
    <location>
        <begin position="1304"/>
        <end position="1314"/>
    </location>
</feature>
<name>A0ABN9PY51_9DINO</name>
<evidence type="ECO:0000256" key="1">
    <source>
        <dbReference type="SAM" id="MobiDB-lite"/>
    </source>
</evidence>
<comment type="caution">
    <text evidence="3">The sequence shown here is derived from an EMBL/GenBank/DDBJ whole genome shotgun (WGS) entry which is preliminary data.</text>
</comment>
<feature type="region of interest" description="Disordered" evidence="1">
    <location>
        <begin position="1421"/>
        <end position="1445"/>
    </location>
</feature>